<comment type="caution">
    <text evidence="2">Lacks conserved residue(s) required for the propagation of feature annotation.</text>
</comment>
<comment type="pathway">
    <text evidence="2">Amino-sugar metabolism; N-acetylneuraminate degradation; D-fructose 6-phosphate from N-acetylneuraminate: step 5/5.</text>
</comment>
<feature type="site" description="Part of the allosteric site" evidence="2">
    <location>
        <position position="153"/>
    </location>
</feature>
<protein>
    <recommendedName>
        <fullName evidence="2">Glucosamine-6-phosphate deaminase</fullName>
        <ecNumber evidence="2">3.5.99.6</ecNumber>
    </recommendedName>
    <alternativeName>
        <fullName evidence="2">GlcN6P deaminase</fullName>
        <shortName evidence="2">GNPDA</shortName>
    </alternativeName>
    <alternativeName>
        <fullName evidence="2">Glucosamine-6-phosphate isomerase</fullName>
    </alternativeName>
</protein>
<dbReference type="Gene3D" id="3.40.50.1360">
    <property type="match status" value="1"/>
</dbReference>
<evidence type="ECO:0000313" key="5">
    <source>
        <dbReference type="Proteomes" id="UP001157961"/>
    </source>
</evidence>
<dbReference type="InterPro" id="IPR004547">
    <property type="entry name" value="Glucosamine6P_isomerase"/>
</dbReference>
<feature type="active site" description="For ring-opening step" evidence="2">
    <location>
        <position position="136"/>
    </location>
</feature>
<dbReference type="EMBL" id="FXTY01000001">
    <property type="protein sequence ID" value="SMP04558.1"/>
    <property type="molecule type" value="Genomic_DNA"/>
</dbReference>
<dbReference type="InterPro" id="IPR018321">
    <property type="entry name" value="Glucosamine6P_isomerase_CS"/>
</dbReference>
<comment type="caution">
    <text evidence="4">The sequence shown here is derived from an EMBL/GenBank/DDBJ whole genome shotgun (WGS) entry which is preliminary data.</text>
</comment>
<comment type="similarity">
    <text evidence="2">Belongs to the glucosamine/galactosamine-6-phosphate isomerase family. NagB subfamily.</text>
</comment>
<keyword evidence="2" id="KW-0119">Carbohydrate metabolism</keyword>
<feature type="site" description="Part of the allosteric site" evidence="2">
    <location>
        <position position="155"/>
    </location>
</feature>
<evidence type="ECO:0000259" key="3">
    <source>
        <dbReference type="Pfam" id="PF01182"/>
    </source>
</evidence>
<feature type="active site" description="For ring-opening step" evidence="2">
    <location>
        <position position="143"/>
    </location>
</feature>
<comment type="catalytic activity">
    <reaction evidence="2">
        <text>alpha-D-glucosamine 6-phosphate + H2O = beta-D-fructose 6-phosphate + NH4(+)</text>
        <dbReference type="Rhea" id="RHEA:12172"/>
        <dbReference type="ChEBI" id="CHEBI:15377"/>
        <dbReference type="ChEBI" id="CHEBI:28938"/>
        <dbReference type="ChEBI" id="CHEBI:57634"/>
        <dbReference type="ChEBI" id="CHEBI:75989"/>
        <dbReference type="EC" id="3.5.99.6"/>
    </reaction>
</comment>
<dbReference type="Proteomes" id="UP001157961">
    <property type="component" value="Unassembled WGS sequence"/>
</dbReference>
<dbReference type="Pfam" id="PF01182">
    <property type="entry name" value="Glucosamine_iso"/>
    <property type="match status" value="1"/>
</dbReference>
<accession>A0ABY1NA64</accession>
<organism evidence="4 5">
    <name type="scientific">Shimia sagamensis</name>
    <dbReference type="NCBI Taxonomy" id="1566352"/>
    <lineage>
        <taxon>Bacteria</taxon>
        <taxon>Pseudomonadati</taxon>
        <taxon>Pseudomonadota</taxon>
        <taxon>Alphaproteobacteria</taxon>
        <taxon>Rhodobacterales</taxon>
        <taxon>Roseobacteraceae</taxon>
    </lineage>
</organism>
<dbReference type="InterPro" id="IPR006148">
    <property type="entry name" value="Glc/Gal-6P_isomerase"/>
</dbReference>
<dbReference type="HAMAP" id="MF_01241">
    <property type="entry name" value="GlcN6P_deamin"/>
    <property type="match status" value="1"/>
</dbReference>
<comment type="activity regulation">
    <text evidence="2">Allosterically activated by N-acetylglucosamine 6-phosphate (GlcNAc6P).</text>
</comment>
<name>A0ABY1NA64_9RHOB</name>
<dbReference type="CDD" id="cd01399">
    <property type="entry name" value="GlcN6P_deaminase"/>
    <property type="match status" value="1"/>
</dbReference>
<proteinExistence type="inferred from homology"/>
<dbReference type="SUPFAM" id="SSF100950">
    <property type="entry name" value="NagB/RpiA/CoA transferase-like"/>
    <property type="match status" value="1"/>
</dbReference>
<feature type="active site" description="Proton acceptor; for enolization step" evidence="2">
    <location>
        <position position="67"/>
    </location>
</feature>
<dbReference type="RefSeq" id="WP_283424313.1">
    <property type="nucleotide sequence ID" value="NZ_FXTY01000001.1"/>
</dbReference>
<feature type="active site" description="Proton acceptor; for ring-opening step" evidence="2">
    <location>
        <position position="138"/>
    </location>
</feature>
<dbReference type="InterPro" id="IPR037171">
    <property type="entry name" value="NagB/RpiA_transferase-like"/>
</dbReference>
<dbReference type="EC" id="3.5.99.6" evidence="2"/>
<keyword evidence="1 2" id="KW-0378">Hydrolase</keyword>
<dbReference type="PANTHER" id="PTHR11280">
    <property type="entry name" value="GLUCOSAMINE-6-PHOSPHATE ISOMERASE"/>
    <property type="match status" value="1"/>
</dbReference>
<evidence type="ECO:0000313" key="4">
    <source>
        <dbReference type="EMBL" id="SMP04558.1"/>
    </source>
</evidence>
<reference evidence="4 5" key="1">
    <citation type="submission" date="2017-05" db="EMBL/GenBank/DDBJ databases">
        <authorList>
            <person name="Varghese N."/>
            <person name="Submissions S."/>
        </authorList>
    </citation>
    <scope>NUCLEOTIDE SEQUENCE [LARGE SCALE GENOMIC DNA]</scope>
    <source>
        <strain evidence="4 5">DSM 29734</strain>
    </source>
</reference>
<feature type="site" description="Part of the allosteric site" evidence="2">
    <location>
        <position position="146"/>
    </location>
</feature>
<comment type="function">
    <text evidence="2">Catalyzes the reversible isomerization-deamination of glucosamine 6-phosphate (GlcN6P) to form fructose 6-phosphate (Fru6P) and ammonium ion.</text>
</comment>
<gene>
    <name evidence="2" type="primary">nagB</name>
    <name evidence="4" type="ORF">SAMN06265373_101457</name>
</gene>
<evidence type="ECO:0000256" key="2">
    <source>
        <dbReference type="HAMAP-Rule" id="MF_01241"/>
    </source>
</evidence>
<keyword evidence="2" id="KW-0021">Allosteric enzyme</keyword>
<dbReference type="PANTHER" id="PTHR11280:SF5">
    <property type="entry name" value="GLUCOSAMINE-6-PHOSPHATE ISOMERASE"/>
    <property type="match status" value="1"/>
</dbReference>
<feature type="domain" description="Glucosamine/galactosamine-6-phosphate isomerase" evidence="3">
    <location>
        <begin position="9"/>
        <end position="230"/>
    </location>
</feature>
<feature type="site" description="Part of the allosteric site" evidence="2">
    <location>
        <position position="156"/>
    </location>
</feature>
<evidence type="ECO:0000256" key="1">
    <source>
        <dbReference type="ARBA" id="ARBA00022801"/>
    </source>
</evidence>
<dbReference type="PROSITE" id="PS01161">
    <property type="entry name" value="GLC_GALNAC_ISOMERASE"/>
    <property type="match status" value="1"/>
</dbReference>
<sequence>MKVLIFKTAEEAKTHAARCLLKQVKQRPKSVLGLATGGTMEDVYAKLVSMTRKFSTKWSEVTTFNLDEYWGIPEDNPASYRTYMTHHLFSQIDINPERTYVPMSQGTDPGQAAAQFEAQILASGGIDLQLLGIGENGHIGFNEPTSSLASETRLKTLTESTRNANHRFFKTMDEVPRYALTVGIGTILKSAECLIVGTGSSKAAAVRSMIEGPVSAACPASALQMHKKVTVMLDEDAAQELELGNYYHLVHPDGQESPLNNG</sequence>
<dbReference type="NCBIfam" id="TIGR00502">
    <property type="entry name" value="nagB"/>
    <property type="match status" value="1"/>
</dbReference>
<keyword evidence="5" id="KW-1185">Reference proteome</keyword>